<proteinExistence type="predicted"/>
<dbReference type="Proteomes" id="UP000315842">
    <property type="component" value="Unassembled WGS sequence"/>
</dbReference>
<dbReference type="EMBL" id="BJLP01000020">
    <property type="protein sequence ID" value="GEA81015.1"/>
    <property type="molecule type" value="Genomic_DNA"/>
</dbReference>
<comment type="caution">
    <text evidence="3">The sequence shown here is derived from an EMBL/GenBank/DDBJ whole genome shotgun (WGS) entry which is preliminary data.</text>
</comment>
<gene>
    <name evidence="3" type="ORF">CUD01_14590</name>
</gene>
<evidence type="ECO:0000313" key="3">
    <source>
        <dbReference type="EMBL" id="GEA81015.1"/>
    </source>
</evidence>
<sequence length="116" mass="11844">MSTQDPRGLEPDATTSPDPAVEETDPTTGATQVLEPDETSAQPAPETSPVRPERDVRAPRVGTVVWGLVLAVLGVGVLAWAAGRQIDVDVAAIVLVAGAGVALLVGSVVSGVRRRG</sequence>
<evidence type="ECO:0000256" key="1">
    <source>
        <dbReference type="SAM" id="MobiDB-lite"/>
    </source>
</evidence>
<feature type="transmembrane region" description="Helical" evidence="2">
    <location>
        <begin position="61"/>
        <end position="82"/>
    </location>
</feature>
<protein>
    <submittedName>
        <fullName evidence="3">Uncharacterized protein</fullName>
    </submittedName>
</protein>
<dbReference type="AlphaFoldDB" id="A0A4Y3KDC5"/>
<dbReference type="RefSeq" id="WP_166771950.1">
    <property type="nucleotide sequence ID" value="NZ_BJLP01000020.1"/>
</dbReference>
<evidence type="ECO:0000313" key="4">
    <source>
        <dbReference type="Proteomes" id="UP000315842"/>
    </source>
</evidence>
<evidence type="ECO:0000256" key="2">
    <source>
        <dbReference type="SAM" id="Phobius"/>
    </source>
</evidence>
<feature type="region of interest" description="Disordered" evidence="1">
    <location>
        <begin position="1"/>
        <end position="57"/>
    </location>
</feature>
<organism evidence="3 4">
    <name type="scientific">Cellulomonas uda</name>
    <dbReference type="NCBI Taxonomy" id="1714"/>
    <lineage>
        <taxon>Bacteria</taxon>
        <taxon>Bacillati</taxon>
        <taxon>Actinomycetota</taxon>
        <taxon>Actinomycetes</taxon>
        <taxon>Micrococcales</taxon>
        <taxon>Cellulomonadaceae</taxon>
        <taxon>Cellulomonas</taxon>
    </lineage>
</organism>
<keyword evidence="4" id="KW-1185">Reference proteome</keyword>
<accession>A0A4Y3KDC5</accession>
<feature type="transmembrane region" description="Helical" evidence="2">
    <location>
        <begin position="88"/>
        <end position="112"/>
    </location>
</feature>
<name>A0A4Y3KDC5_CELUD</name>
<keyword evidence="2" id="KW-0472">Membrane</keyword>
<keyword evidence="2" id="KW-1133">Transmembrane helix</keyword>
<reference evidence="3 4" key="1">
    <citation type="submission" date="2019-06" db="EMBL/GenBank/DDBJ databases">
        <title>Whole genome shotgun sequence of Cellulomonas uda NBRC 3747.</title>
        <authorList>
            <person name="Hosoyama A."/>
            <person name="Uohara A."/>
            <person name="Ohji S."/>
            <person name="Ichikawa N."/>
        </authorList>
    </citation>
    <scope>NUCLEOTIDE SEQUENCE [LARGE SCALE GENOMIC DNA]</scope>
    <source>
        <strain evidence="3 4">NBRC 3747</strain>
    </source>
</reference>
<keyword evidence="2" id="KW-0812">Transmembrane</keyword>